<dbReference type="Proteomes" id="UP001142325">
    <property type="component" value="Unassembled WGS sequence"/>
</dbReference>
<comment type="caution">
    <text evidence="2">The sequence shown here is derived from an EMBL/GenBank/DDBJ whole genome shotgun (WGS) entry which is preliminary data.</text>
</comment>
<proteinExistence type="predicted"/>
<dbReference type="Gene3D" id="3.30.70.100">
    <property type="match status" value="1"/>
</dbReference>
<organism evidence="2 3">
    <name type="scientific">Microbacterium keratanolyticum</name>
    <dbReference type="NCBI Taxonomy" id="67574"/>
    <lineage>
        <taxon>Bacteria</taxon>
        <taxon>Bacillati</taxon>
        <taxon>Actinomycetota</taxon>
        <taxon>Actinomycetes</taxon>
        <taxon>Micrococcales</taxon>
        <taxon>Microbacteriaceae</taxon>
        <taxon>Microbacterium</taxon>
    </lineage>
</organism>
<reference evidence="2" key="1">
    <citation type="journal article" date="2014" name="Int. J. Syst. Evol. Microbiol.">
        <title>Complete genome sequence of Corynebacterium casei LMG S-19264T (=DSM 44701T), isolated from a smear-ripened cheese.</title>
        <authorList>
            <consortium name="US DOE Joint Genome Institute (JGI-PGF)"/>
            <person name="Walter F."/>
            <person name="Albersmeier A."/>
            <person name="Kalinowski J."/>
            <person name="Ruckert C."/>
        </authorList>
    </citation>
    <scope>NUCLEOTIDE SEQUENCE</scope>
    <source>
        <strain evidence="2">VKM Ac-1958</strain>
    </source>
</reference>
<reference evidence="2" key="2">
    <citation type="submission" date="2023-01" db="EMBL/GenBank/DDBJ databases">
        <authorList>
            <person name="Sun Q."/>
            <person name="Evtushenko L."/>
        </authorList>
    </citation>
    <scope>NUCLEOTIDE SEQUENCE</scope>
    <source>
        <strain evidence="2">VKM Ac-1958</strain>
    </source>
</reference>
<dbReference type="PROSITE" id="PS51725">
    <property type="entry name" value="ABM"/>
    <property type="match status" value="1"/>
</dbReference>
<dbReference type="InterPro" id="IPR011008">
    <property type="entry name" value="Dimeric_a/b-barrel"/>
</dbReference>
<dbReference type="InterPro" id="IPR050744">
    <property type="entry name" value="AI-2_Isomerase_LsrG"/>
</dbReference>
<evidence type="ECO:0000313" key="2">
    <source>
        <dbReference type="EMBL" id="GLK01278.1"/>
    </source>
</evidence>
<keyword evidence="3" id="KW-1185">Reference proteome</keyword>
<feature type="domain" description="ABM" evidence="1">
    <location>
        <begin position="5"/>
        <end position="94"/>
    </location>
</feature>
<dbReference type="SUPFAM" id="SSF54909">
    <property type="entry name" value="Dimeric alpha+beta barrel"/>
    <property type="match status" value="1"/>
</dbReference>
<dbReference type="GO" id="GO:0003824">
    <property type="term" value="F:catalytic activity"/>
    <property type="evidence" value="ECO:0007669"/>
    <property type="project" value="TreeGrafter"/>
</dbReference>
<dbReference type="Pfam" id="PF03992">
    <property type="entry name" value="ABM"/>
    <property type="match status" value="1"/>
</dbReference>
<gene>
    <name evidence="2" type="ORF">GCM10017596_09930</name>
</gene>
<dbReference type="RefSeq" id="WP_204938932.1">
    <property type="nucleotide sequence ID" value="NZ_BAAAUM010000001.1"/>
</dbReference>
<dbReference type="PANTHER" id="PTHR33336:SF3">
    <property type="entry name" value="ABM DOMAIN-CONTAINING PROTEIN"/>
    <property type="match status" value="1"/>
</dbReference>
<accession>A0A9W6HRN4</accession>
<evidence type="ECO:0000313" key="3">
    <source>
        <dbReference type="Proteomes" id="UP001142325"/>
    </source>
</evidence>
<evidence type="ECO:0000259" key="1">
    <source>
        <dbReference type="PROSITE" id="PS51725"/>
    </source>
</evidence>
<name>A0A9W6HRN4_9MICO</name>
<dbReference type="PANTHER" id="PTHR33336">
    <property type="entry name" value="QUINOL MONOOXYGENASE YGIN-RELATED"/>
    <property type="match status" value="1"/>
</dbReference>
<dbReference type="AlphaFoldDB" id="A0A9W6HRN4"/>
<protein>
    <recommendedName>
        <fullName evidence="1">ABM domain-containing protein</fullName>
    </recommendedName>
</protein>
<dbReference type="EMBL" id="BSET01000001">
    <property type="protein sequence ID" value="GLK01278.1"/>
    <property type="molecule type" value="Genomic_DNA"/>
</dbReference>
<sequence length="100" mass="10992">MTTHFTVIATYTATSDTADEVAMLLPQLAEASRAEEGNISYTVARDLEDPRRFTITERYVDAAAFQAHRDSEHFQRIGVGTIIPLLDDRVVSAYTGTGAL</sequence>
<dbReference type="InterPro" id="IPR007138">
    <property type="entry name" value="ABM_dom"/>
</dbReference>